<dbReference type="PANTHER" id="PTHR38436:SF1">
    <property type="entry name" value="ESTER CYCLASE"/>
    <property type="match status" value="1"/>
</dbReference>
<dbReference type="GeneID" id="93349346"/>
<dbReference type="GO" id="GO:0030638">
    <property type="term" value="P:polyketide metabolic process"/>
    <property type="evidence" value="ECO:0007669"/>
    <property type="project" value="InterPro"/>
</dbReference>
<dbReference type="Pfam" id="PF07366">
    <property type="entry name" value="SnoaL"/>
    <property type="match status" value="1"/>
</dbReference>
<dbReference type="EMBL" id="UGSC01000001">
    <property type="protein sequence ID" value="SUA62993.1"/>
    <property type="molecule type" value="Genomic_DNA"/>
</dbReference>
<dbReference type="Gene3D" id="3.10.450.50">
    <property type="match status" value="1"/>
</dbReference>
<gene>
    <name evidence="1" type="ORF">NCTC10343_00526</name>
</gene>
<proteinExistence type="predicted"/>
<protein>
    <submittedName>
        <fullName evidence="1">Predicted ester cyclase</fullName>
    </submittedName>
</protein>
<dbReference type="InterPro" id="IPR032710">
    <property type="entry name" value="NTF2-like_dom_sf"/>
</dbReference>
<name>A0A378XQ25_PAEPO</name>
<evidence type="ECO:0000313" key="2">
    <source>
        <dbReference type="Proteomes" id="UP000254400"/>
    </source>
</evidence>
<accession>A0A378XQ25</accession>
<evidence type="ECO:0000313" key="1">
    <source>
        <dbReference type="EMBL" id="SUA62993.1"/>
    </source>
</evidence>
<sequence length="153" mass="17489">MNTLENNKEIVRKFITEALPTNDVDYVRQVVSKDAVTHRAGFAALYEATGDAIPKKGNFLEWMKEGWAVLHGALSDQKVEMKYVVAEGNKVIAQFHYYVTHKGTFVGMPATNNRVEWDEVGIFEFNDDGQITDMWYMCEEIKLAMEVGFKLDK</sequence>
<dbReference type="InterPro" id="IPR009959">
    <property type="entry name" value="Cyclase_SnoaL-like"/>
</dbReference>
<dbReference type="Proteomes" id="UP000254400">
    <property type="component" value="Unassembled WGS sequence"/>
</dbReference>
<dbReference type="RefSeq" id="WP_019685983.1">
    <property type="nucleotide sequence ID" value="NZ_CP036496.1"/>
</dbReference>
<organism evidence="1 2">
    <name type="scientific">Paenibacillus polymyxa</name>
    <name type="common">Bacillus polymyxa</name>
    <dbReference type="NCBI Taxonomy" id="1406"/>
    <lineage>
        <taxon>Bacteria</taxon>
        <taxon>Bacillati</taxon>
        <taxon>Bacillota</taxon>
        <taxon>Bacilli</taxon>
        <taxon>Bacillales</taxon>
        <taxon>Paenibacillaceae</taxon>
        <taxon>Paenibacillus</taxon>
    </lineage>
</organism>
<reference evidence="1 2" key="1">
    <citation type="submission" date="2018-06" db="EMBL/GenBank/DDBJ databases">
        <authorList>
            <consortium name="Pathogen Informatics"/>
            <person name="Doyle S."/>
        </authorList>
    </citation>
    <scope>NUCLEOTIDE SEQUENCE [LARGE SCALE GENOMIC DNA]</scope>
    <source>
        <strain evidence="1 2">NCTC10343</strain>
    </source>
</reference>
<dbReference type="SUPFAM" id="SSF54427">
    <property type="entry name" value="NTF2-like"/>
    <property type="match status" value="1"/>
</dbReference>
<dbReference type="PANTHER" id="PTHR38436">
    <property type="entry name" value="POLYKETIDE CYCLASE SNOAL-LIKE DOMAIN"/>
    <property type="match status" value="1"/>
</dbReference>
<dbReference type="AlphaFoldDB" id="A0A378XQ25"/>